<dbReference type="SUPFAM" id="SSF75620">
    <property type="entry name" value="Release factor"/>
    <property type="match status" value="1"/>
</dbReference>
<dbReference type="InterPro" id="IPR004373">
    <property type="entry name" value="RF-1"/>
</dbReference>
<dbReference type="HAMAP" id="MF_00093">
    <property type="entry name" value="Rel_fac_1"/>
    <property type="match status" value="1"/>
</dbReference>
<dbReference type="Gene3D" id="3.30.160.20">
    <property type="match status" value="1"/>
</dbReference>
<dbReference type="Gene3D" id="6.10.140.1950">
    <property type="match status" value="1"/>
</dbReference>
<comment type="function">
    <text evidence="1 8">Peptide chain release factor 1 directs the termination of translation in response to the peptide chain termination codons UAG and UAA.</text>
</comment>
<dbReference type="InterPro" id="IPR050057">
    <property type="entry name" value="Prokaryotic/Mito_RF"/>
</dbReference>
<name>A0A1H0AW69_9FIRM</name>
<dbReference type="PANTHER" id="PTHR43804">
    <property type="entry name" value="LD18447P"/>
    <property type="match status" value="1"/>
</dbReference>
<evidence type="ECO:0000256" key="10">
    <source>
        <dbReference type="SAM" id="MobiDB-lite"/>
    </source>
</evidence>
<sequence length="359" mass="40823">MLDKLKFVEERYDEISQKLTEPNVVGNQEIYRALMKEYKSLTPIVDKYREYNRAKADMEEAREMLDAGGLDKDFRDMVEEQYAESKQKAETSAEELKILLLPKDPNDDKNVILEIRGGAGGEEAALFANSLMRMYTMYAETKRFKWEILNINETELGGIKEVSINIEGEGAYSRYKYESGVHRVQRVPETETQGRIHTSTVTVAVLPEAEEVELEILPGDLQIATYRASGAGGQHVNKTESAIRITHIPTGVVVECQDERSQYKNKDKAMKILRSRLLEAKQRAQSDEIAAERRSQVGTGDRSERIRTYNYPQGRVTDHRIGLTLYRIDSILNGDLDEIIDALTTYDQAEKLKASGEND</sequence>
<evidence type="ECO:0000256" key="2">
    <source>
        <dbReference type="ARBA" id="ARBA00004496"/>
    </source>
</evidence>
<dbReference type="PROSITE" id="PS00745">
    <property type="entry name" value="RF_PROK_I"/>
    <property type="match status" value="1"/>
</dbReference>
<dbReference type="FunFam" id="3.30.70.1660:FF:000002">
    <property type="entry name" value="Peptide chain release factor 1"/>
    <property type="match status" value="1"/>
</dbReference>
<comment type="PTM">
    <text evidence="8">Methylated by PrmC. Methylation increases the termination efficiency of RF1.</text>
</comment>
<dbReference type="Proteomes" id="UP000199182">
    <property type="component" value="Unassembled WGS sequence"/>
</dbReference>
<gene>
    <name evidence="8" type="primary">prfA</name>
    <name evidence="12" type="ORF">SAMN05192585_11761</name>
</gene>
<keyword evidence="13" id="KW-1185">Reference proteome</keyword>
<keyword evidence="6 8" id="KW-0648">Protein biosynthesis</keyword>
<evidence type="ECO:0000256" key="8">
    <source>
        <dbReference type="HAMAP-Rule" id="MF_00093"/>
    </source>
</evidence>
<dbReference type="AlphaFoldDB" id="A0A1H0AW69"/>
<evidence type="ECO:0000256" key="1">
    <source>
        <dbReference type="ARBA" id="ARBA00002986"/>
    </source>
</evidence>
<evidence type="ECO:0000256" key="5">
    <source>
        <dbReference type="ARBA" id="ARBA00022490"/>
    </source>
</evidence>
<dbReference type="RefSeq" id="WP_092640275.1">
    <property type="nucleotide sequence ID" value="NZ_FNID01000017.1"/>
</dbReference>
<feature type="modified residue" description="N5-methylglutamine" evidence="8">
    <location>
        <position position="234"/>
    </location>
</feature>
<dbReference type="InterPro" id="IPR045853">
    <property type="entry name" value="Pep_chain_release_fac_I_sf"/>
</dbReference>
<dbReference type="STRING" id="258515.SAMN05192585_11761"/>
<dbReference type="InterPro" id="IPR000352">
    <property type="entry name" value="Pep_chain_release_fac_I"/>
</dbReference>
<dbReference type="SMART" id="SM00937">
    <property type="entry name" value="PCRF"/>
    <property type="match status" value="1"/>
</dbReference>
<keyword evidence="5 8" id="KW-0963">Cytoplasm</keyword>
<dbReference type="Gene3D" id="3.30.70.1660">
    <property type="match status" value="1"/>
</dbReference>
<evidence type="ECO:0000313" key="13">
    <source>
        <dbReference type="Proteomes" id="UP000199182"/>
    </source>
</evidence>
<dbReference type="NCBIfam" id="NF001859">
    <property type="entry name" value="PRK00591.1"/>
    <property type="match status" value="1"/>
</dbReference>
<organism evidence="12 13">
    <name type="scientific">Acetanaerobacterium elongatum</name>
    <dbReference type="NCBI Taxonomy" id="258515"/>
    <lineage>
        <taxon>Bacteria</taxon>
        <taxon>Bacillati</taxon>
        <taxon>Bacillota</taxon>
        <taxon>Clostridia</taxon>
        <taxon>Eubacteriales</taxon>
        <taxon>Oscillospiraceae</taxon>
        <taxon>Acetanaerobacterium</taxon>
    </lineage>
</organism>
<feature type="compositionally biased region" description="Basic and acidic residues" evidence="10">
    <location>
        <begin position="284"/>
        <end position="307"/>
    </location>
</feature>
<evidence type="ECO:0000256" key="9">
    <source>
        <dbReference type="SAM" id="Coils"/>
    </source>
</evidence>
<reference evidence="12 13" key="1">
    <citation type="submission" date="2016-10" db="EMBL/GenBank/DDBJ databases">
        <authorList>
            <person name="de Groot N.N."/>
        </authorList>
    </citation>
    <scope>NUCLEOTIDE SEQUENCE [LARGE SCALE GENOMIC DNA]</scope>
    <source>
        <strain evidence="12 13">CGMCC 1.5012</strain>
    </source>
</reference>
<proteinExistence type="inferred from homology"/>
<feature type="coiled-coil region" evidence="9">
    <location>
        <begin position="44"/>
        <end position="95"/>
    </location>
</feature>
<dbReference type="Pfam" id="PF00472">
    <property type="entry name" value="RF-1"/>
    <property type="match status" value="1"/>
</dbReference>
<evidence type="ECO:0000313" key="12">
    <source>
        <dbReference type="EMBL" id="SDN37571.1"/>
    </source>
</evidence>
<feature type="domain" description="Prokaryotic-type class I peptide chain release factors" evidence="11">
    <location>
        <begin position="227"/>
        <end position="243"/>
    </location>
</feature>
<feature type="region of interest" description="Disordered" evidence="10">
    <location>
        <begin position="284"/>
        <end position="309"/>
    </location>
</feature>
<comment type="subcellular location">
    <subcellularLocation>
        <location evidence="2 8">Cytoplasm</location>
    </subcellularLocation>
</comment>
<keyword evidence="4 8" id="KW-0488">Methylation</keyword>
<evidence type="ECO:0000256" key="3">
    <source>
        <dbReference type="ARBA" id="ARBA00010835"/>
    </source>
</evidence>
<protein>
    <recommendedName>
        <fullName evidence="7 8">Peptide chain release factor 1</fullName>
        <shortName evidence="8">RF-1</shortName>
    </recommendedName>
</protein>
<dbReference type="EMBL" id="FNID01000017">
    <property type="protein sequence ID" value="SDN37571.1"/>
    <property type="molecule type" value="Genomic_DNA"/>
</dbReference>
<keyword evidence="9" id="KW-0175">Coiled coil</keyword>
<evidence type="ECO:0000256" key="6">
    <source>
        <dbReference type="ARBA" id="ARBA00022917"/>
    </source>
</evidence>
<dbReference type="FunFam" id="3.30.70.1660:FF:000004">
    <property type="entry name" value="Peptide chain release factor 1"/>
    <property type="match status" value="1"/>
</dbReference>
<dbReference type="InterPro" id="IPR005139">
    <property type="entry name" value="PCRF"/>
</dbReference>
<accession>A0A1H0AW69</accession>
<evidence type="ECO:0000256" key="4">
    <source>
        <dbReference type="ARBA" id="ARBA00022481"/>
    </source>
</evidence>
<evidence type="ECO:0000259" key="11">
    <source>
        <dbReference type="PROSITE" id="PS00745"/>
    </source>
</evidence>
<dbReference type="PANTHER" id="PTHR43804:SF7">
    <property type="entry name" value="LD18447P"/>
    <property type="match status" value="1"/>
</dbReference>
<dbReference type="GO" id="GO:0016149">
    <property type="term" value="F:translation release factor activity, codon specific"/>
    <property type="evidence" value="ECO:0007669"/>
    <property type="project" value="UniProtKB-UniRule"/>
</dbReference>
<dbReference type="Pfam" id="PF03462">
    <property type="entry name" value="PCRF"/>
    <property type="match status" value="1"/>
</dbReference>
<dbReference type="GO" id="GO:0005829">
    <property type="term" value="C:cytosol"/>
    <property type="evidence" value="ECO:0007669"/>
    <property type="project" value="UniProtKB-ARBA"/>
</dbReference>
<comment type="similarity">
    <text evidence="3 8">Belongs to the prokaryotic/mitochondrial release factor family.</text>
</comment>
<dbReference type="OrthoDB" id="9806673at2"/>
<dbReference type="NCBIfam" id="TIGR00019">
    <property type="entry name" value="prfA"/>
    <property type="match status" value="1"/>
</dbReference>
<evidence type="ECO:0000256" key="7">
    <source>
        <dbReference type="ARBA" id="ARBA00050039"/>
    </source>
</evidence>
<dbReference type="FunFam" id="3.30.160.20:FF:000004">
    <property type="entry name" value="Peptide chain release factor 1"/>
    <property type="match status" value="1"/>
</dbReference>